<gene>
    <name evidence="2" type="ORF">ACFSRY_16730</name>
</gene>
<dbReference type="EMBL" id="JBHULU010000021">
    <property type="protein sequence ID" value="MFD2515521.1"/>
    <property type="molecule type" value="Genomic_DNA"/>
</dbReference>
<sequence length="98" mass="11363">MFVAVSIFEVANDMAEEVKQAFVSRPHLVDKANGFLEMKVLSPQENLNEIWVTTFWDDESNYQNWYKNHMKESHQGIPKGLKLVPGSTKVRFFQQVTS</sequence>
<reference evidence="3" key="1">
    <citation type="journal article" date="2019" name="Int. J. Syst. Evol. Microbiol.">
        <title>The Global Catalogue of Microorganisms (GCM) 10K type strain sequencing project: providing services to taxonomists for standard genome sequencing and annotation.</title>
        <authorList>
            <consortium name="The Broad Institute Genomics Platform"/>
            <consortium name="The Broad Institute Genome Sequencing Center for Infectious Disease"/>
            <person name="Wu L."/>
            <person name="Ma J."/>
        </authorList>
    </citation>
    <scope>NUCLEOTIDE SEQUENCE [LARGE SCALE GENOMIC DNA]</scope>
    <source>
        <strain evidence="3">KCTC 42498</strain>
    </source>
</reference>
<dbReference type="InterPro" id="IPR011008">
    <property type="entry name" value="Dimeric_a/b-barrel"/>
</dbReference>
<evidence type="ECO:0000313" key="3">
    <source>
        <dbReference type="Proteomes" id="UP001597544"/>
    </source>
</evidence>
<keyword evidence="2" id="KW-0503">Monooxygenase</keyword>
<keyword evidence="2" id="KW-0560">Oxidoreductase</keyword>
<dbReference type="Gene3D" id="3.30.70.100">
    <property type="match status" value="1"/>
</dbReference>
<protein>
    <submittedName>
        <fullName evidence="2">Antibiotic biosynthesis monooxygenase family protein</fullName>
        <ecNumber evidence="2">1.14.-.-</ecNumber>
    </submittedName>
</protein>
<organism evidence="2 3">
    <name type="scientific">Pontibacter locisalis</name>
    <dbReference type="NCBI Taxonomy" id="1719035"/>
    <lineage>
        <taxon>Bacteria</taxon>
        <taxon>Pseudomonadati</taxon>
        <taxon>Bacteroidota</taxon>
        <taxon>Cytophagia</taxon>
        <taxon>Cytophagales</taxon>
        <taxon>Hymenobacteraceae</taxon>
        <taxon>Pontibacter</taxon>
    </lineage>
</organism>
<dbReference type="Proteomes" id="UP001597544">
    <property type="component" value="Unassembled WGS sequence"/>
</dbReference>
<accession>A0ABW5IPL0</accession>
<dbReference type="EC" id="1.14.-.-" evidence="2"/>
<comment type="caution">
    <text evidence="2">The sequence shown here is derived from an EMBL/GenBank/DDBJ whole genome shotgun (WGS) entry which is preliminary data.</text>
</comment>
<dbReference type="RefSeq" id="WP_377510415.1">
    <property type="nucleotide sequence ID" value="NZ_JBHULU010000021.1"/>
</dbReference>
<dbReference type="SUPFAM" id="SSF54909">
    <property type="entry name" value="Dimeric alpha+beta barrel"/>
    <property type="match status" value="1"/>
</dbReference>
<dbReference type="PROSITE" id="PS51725">
    <property type="entry name" value="ABM"/>
    <property type="match status" value="1"/>
</dbReference>
<dbReference type="GO" id="GO:0004497">
    <property type="term" value="F:monooxygenase activity"/>
    <property type="evidence" value="ECO:0007669"/>
    <property type="project" value="UniProtKB-KW"/>
</dbReference>
<name>A0ABW5IPL0_9BACT</name>
<dbReference type="InterPro" id="IPR007138">
    <property type="entry name" value="ABM_dom"/>
</dbReference>
<dbReference type="Pfam" id="PF03992">
    <property type="entry name" value="ABM"/>
    <property type="match status" value="1"/>
</dbReference>
<proteinExistence type="predicted"/>
<evidence type="ECO:0000313" key="2">
    <source>
        <dbReference type="EMBL" id="MFD2515521.1"/>
    </source>
</evidence>
<feature type="domain" description="ABM" evidence="1">
    <location>
        <begin position="2"/>
        <end position="90"/>
    </location>
</feature>
<keyword evidence="3" id="KW-1185">Reference proteome</keyword>
<evidence type="ECO:0000259" key="1">
    <source>
        <dbReference type="PROSITE" id="PS51725"/>
    </source>
</evidence>